<dbReference type="AlphaFoldDB" id="A0A1H4G878"/>
<evidence type="ECO:0000313" key="2">
    <source>
        <dbReference type="EMBL" id="SEB05799.1"/>
    </source>
</evidence>
<dbReference type="InterPro" id="IPR035093">
    <property type="entry name" value="RelE/ParE_toxin_dom_sf"/>
</dbReference>
<dbReference type="Proteomes" id="UP000198703">
    <property type="component" value="Unassembled WGS sequence"/>
</dbReference>
<protein>
    <submittedName>
        <fullName evidence="2">Toxin ParE1/3/4</fullName>
    </submittedName>
</protein>
<evidence type="ECO:0000256" key="1">
    <source>
        <dbReference type="ARBA" id="ARBA00022649"/>
    </source>
</evidence>
<organism evidence="2 3">
    <name type="scientific">Rubrimonas cliftonensis</name>
    <dbReference type="NCBI Taxonomy" id="89524"/>
    <lineage>
        <taxon>Bacteria</taxon>
        <taxon>Pseudomonadati</taxon>
        <taxon>Pseudomonadota</taxon>
        <taxon>Alphaproteobacteria</taxon>
        <taxon>Rhodobacterales</taxon>
        <taxon>Paracoccaceae</taxon>
        <taxon>Rubrimonas</taxon>
    </lineage>
</organism>
<proteinExistence type="predicted"/>
<reference evidence="2 3" key="1">
    <citation type="submission" date="2016-10" db="EMBL/GenBank/DDBJ databases">
        <authorList>
            <person name="de Groot N.N."/>
        </authorList>
    </citation>
    <scope>NUCLEOTIDE SEQUENCE [LARGE SCALE GENOMIC DNA]</scope>
    <source>
        <strain evidence="2 3">DSM 15345</strain>
    </source>
</reference>
<dbReference type="STRING" id="89524.SAMN05444370_14210"/>
<dbReference type="InterPro" id="IPR007712">
    <property type="entry name" value="RelE/ParE_toxin"/>
</dbReference>
<dbReference type="EMBL" id="FNQM01000042">
    <property type="protein sequence ID" value="SEB05799.1"/>
    <property type="molecule type" value="Genomic_DNA"/>
</dbReference>
<gene>
    <name evidence="2" type="ORF">SAMN05444370_14210</name>
</gene>
<accession>A0A1H4G878</accession>
<sequence>MAVEYTPRARADLADIWGFTADRWGEAQADRYVRDIDATARAVAAGAAQTRDLSEARPGYRRAASGSHFLIVRGGDDGALIVVRVLHRRMDIDRHLDP</sequence>
<dbReference type="Pfam" id="PF05016">
    <property type="entry name" value="ParE_toxin"/>
    <property type="match status" value="1"/>
</dbReference>
<keyword evidence="1" id="KW-1277">Toxin-antitoxin system</keyword>
<dbReference type="Gene3D" id="3.30.2310.20">
    <property type="entry name" value="RelE-like"/>
    <property type="match status" value="1"/>
</dbReference>
<dbReference type="RefSeq" id="WP_093256789.1">
    <property type="nucleotide sequence ID" value="NZ_FNQM01000042.1"/>
</dbReference>
<keyword evidence="3" id="KW-1185">Reference proteome</keyword>
<name>A0A1H4G878_9RHOB</name>
<evidence type="ECO:0000313" key="3">
    <source>
        <dbReference type="Proteomes" id="UP000198703"/>
    </source>
</evidence>
<dbReference type="OrthoDB" id="7173315at2"/>